<dbReference type="Gene3D" id="3.20.20.70">
    <property type="entry name" value="Aldolase class I"/>
    <property type="match status" value="1"/>
</dbReference>
<dbReference type="RefSeq" id="WP_213484519.1">
    <property type="nucleotide sequence ID" value="NZ_CAJRAY010000043.1"/>
</dbReference>
<keyword evidence="5" id="KW-0663">Pyridoxal phosphate</keyword>
<evidence type="ECO:0000256" key="7">
    <source>
        <dbReference type="ARBA" id="ARBA00023014"/>
    </source>
</evidence>
<feature type="domain" description="Radical SAM core" evidence="8">
    <location>
        <begin position="85"/>
        <end position="301"/>
    </location>
</feature>
<protein>
    <submittedName>
        <fullName evidence="9">Lysine 2,3-aminomutase</fullName>
    </submittedName>
</protein>
<keyword evidence="10" id="KW-1185">Reference proteome</keyword>
<evidence type="ECO:0000256" key="4">
    <source>
        <dbReference type="ARBA" id="ARBA00022723"/>
    </source>
</evidence>
<evidence type="ECO:0000256" key="6">
    <source>
        <dbReference type="ARBA" id="ARBA00023004"/>
    </source>
</evidence>
<dbReference type="InterPro" id="IPR007197">
    <property type="entry name" value="rSAM"/>
</dbReference>
<comment type="caution">
    <text evidence="9">The sequence shown here is derived from an EMBL/GenBank/DDBJ whole genome shotgun (WGS) entry which is preliminary data.</text>
</comment>
<evidence type="ECO:0000256" key="1">
    <source>
        <dbReference type="ARBA" id="ARBA00001933"/>
    </source>
</evidence>
<evidence type="ECO:0000313" key="9">
    <source>
        <dbReference type="EMBL" id="CAG5086443.1"/>
    </source>
</evidence>
<dbReference type="SFLD" id="SFLDS00029">
    <property type="entry name" value="Radical_SAM"/>
    <property type="match status" value="1"/>
</dbReference>
<dbReference type="CDD" id="cd01335">
    <property type="entry name" value="Radical_SAM"/>
    <property type="match status" value="1"/>
</dbReference>
<organism evidence="9 10">
    <name type="scientific">Thermobacillus xylanilyticus</name>
    <dbReference type="NCBI Taxonomy" id="76633"/>
    <lineage>
        <taxon>Bacteria</taxon>
        <taxon>Bacillati</taxon>
        <taxon>Bacillota</taxon>
        <taxon>Bacilli</taxon>
        <taxon>Bacillales</taxon>
        <taxon>Paenibacillaceae</taxon>
        <taxon>Thermobacillus</taxon>
    </lineage>
</organism>
<proteinExistence type="predicted"/>
<dbReference type="InterPro" id="IPR003739">
    <property type="entry name" value="Lys_aminomutase/Glu_NH3_mut"/>
</dbReference>
<evidence type="ECO:0000256" key="5">
    <source>
        <dbReference type="ARBA" id="ARBA00022898"/>
    </source>
</evidence>
<dbReference type="InterPro" id="IPR013785">
    <property type="entry name" value="Aldolase_TIM"/>
</dbReference>
<dbReference type="NCBIfam" id="TIGR00238">
    <property type="entry name" value="KamA family radical SAM protein"/>
    <property type="match status" value="1"/>
</dbReference>
<dbReference type="SFLD" id="SFLDG01070">
    <property type="entry name" value="PLP-dependent"/>
    <property type="match status" value="1"/>
</dbReference>
<evidence type="ECO:0000313" key="10">
    <source>
        <dbReference type="Proteomes" id="UP000681526"/>
    </source>
</evidence>
<keyword evidence="4" id="KW-0479">Metal-binding</keyword>
<dbReference type="PROSITE" id="PS51918">
    <property type="entry name" value="RADICAL_SAM"/>
    <property type="match status" value="1"/>
</dbReference>
<keyword evidence="6" id="KW-0408">Iron</keyword>
<dbReference type="PANTHER" id="PTHR30538">
    <property type="entry name" value="LYSINE 2,3-AMINOMUTASE-RELATED"/>
    <property type="match status" value="1"/>
</dbReference>
<reference evidence="9 10" key="1">
    <citation type="submission" date="2021-04" db="EMBL/GenBank/DDBJ databases">
        <authorList>
            <person name="Rakotoarivonina H."/>
        </authorList>
    </citation>
    <scope>NUCLEOTIDE SEQUENCE [LARGE SCALE GENOMIC DNA]</scope>
    <source>
        <strain evidence="9 10">XE</strain>
    </source>
</reference>
<gene>
    <name evidence="9" type="primary">txxe 2514</name>
    <name evidence="9" type="ORF">TXXE_10100</name>
</gene>
<evidence type="ECO:0000259" key="8">
    <source>
        <dbReference type="PROSITE" id="PS51918"/>
    </source>
</evidence>
<dbReference type="InterPro" id="IPR058240">
    <property type="entry name" value="rSAM_sf"/>
</dbReference>
<keyword evidence="7" id="KW-0411">Iron-sulfur</keyword>
<sequence>MAKVRYITDISKITMLPEAEREQLKPITEKFVFRVNDYYLNLIDWNDPDDPIRKLVIPNTGELKEYGRWDASDEDTNYVVPGCQHKYKTTALLIVSEVCGAYCRYCFRKRLFRNDVKEAVTDVSPGLDYIAAHPEINNVLLTGGDSLMLGTPRLRAIIERLRSIPHVKIIRLGSKLPVFNPMRIYEDPDLLELIREHSTPEKRIYVMAHVNHPREITPEAKRGFDALHQAGAIVVNQTPILKGINDDAEVLAELLDKLSWAGVTPYYFFVNRPVAGNSDFVLPLERVYRLVEEAKARTSGLGKRVRLSMSHTSGKIEILAIENGKAYLKYHQSRDGEYGKFMVLDCPPDAAWFDDLPGSEKYWKKPGKKTDKVVSVNELPPVPVKRVKRGRAADAVQRVEVAEPS</sequence>
<name>A0ABM8V4A4_THEXY</name>
<comment type="cofactor">
    <cofactor evidence="1">
        <name>pyridoxal 5'-phosphate</name>
        <dbReference type="ChEBI" id="CHEBI:597326"/>
    </cofactor>
</comment>
<dbReference type="Pfam" id="PF04055">
    <property type="entry name" value="Radical_SAM"/>
    <property type="match status" value="1"/>
</dbReference>
<keyword evidence="3" id="KW-0949">S-adenosyl-L-methionine</keyword>
<dbReference type="Proteomes" id="UP000681526">
    <property type="component" value="Unassembled WGS sequence"/>
</dbReference>
<evidence type="ECO:0000256" key="2">
    <source>
        <dbReference type="ARBA" id="ARBA00022485"/>
    </source>
</evidence>
<evidence type="ECO:0000256" key="3">
    <source>
        <dbReference type="ARBA" id="ARBA00022691"/>
    </source>
</evidence>
<keyword evidence="2" id="KW-0004">4Fe-4S</keyword>
<dbReference type="PANTHER" id="PTHR30538:SF0">
    <property type="entry name" value="L-LYSINE 2,3-AMINOMUTASE AQ_1632-RELATED"/>
    <property type="match status" value="1"/>
</dbReference>
<dbReference type="SUPFAM" id="SSF102114">
    <property type="entry name" value="Radical SAM enzymes"/>
    <property type="match status" value="1"/>
</dbReference>
<accession>A0ABM8V4A4</accession>
<dbReference type="EMBL" id="CAJRAY010000043">
    <property type="protein sequence ID" value="CAG5086443.1"/>
    <property type="molecule type" value="Genomic_DNA"/>
</dbReference>